<dbReference type="SUPFAM" id="SSF82895">
    <property type="entry name" value="TSP-1 type 1 repeat"/>
    <property type="match status" value="42"/>
</dbReference>
<keyword evidence="3 6" id="KW-0732">Signal</keyword>
<gene>
    <name evidence="8" type="primary">LOC111132569</name>
</gene>
<evidence type="ECO:0000256" key="5">
    <source>
        <dbReference type="ARBA" id="ARBA00023157"/>
    </source>
</evidence>
<evidence type="ECO:0000256" key="4">
    <source>
        <dbReference type="ARBA" id="ARBA00022737"/>
    </source>
</evidence>
<dbReference type="FunFam" id="2.20.100.10:FF:000001">
    <property type="entry name" value="semaphorin-5A isoform X1"/>
    <property type="match status" value="2"/>
</dbReference>
<sequence>MFSQNPGLLIQAFGLLIAVALVSTDRGAYYDSTFRTWAQSSVSCQQLGAWDEGQFSVKGIKVPLRPSHLPMDQFFWIGARTQQTPWFTHLGCYETPTASVQRDISNETYPTFACYLFCAQFRIYLTMGISQKTCYCYDNVQDHRRPTNEQCHYETFPNNPDELYGAPNPGSVVVYTYHQTKPVANGNDYGNCASFRFFGTQPVTHAYESCYNRRGIICSNGQIIKDAELSWVDAVKRCGPLQANFNGYYSGMTESIKYWPLWTGFYRRSIEKWTPPDKTTFNNLPFLHCVAVKVSDDGTLYDITYPQLCTKSLPTICERSTRVDGNWASWGAWGQCPVTCGGGVVRRSRTCSNPPPKHGGNDCLGDAEDTKPCNTNSCPVDGAWSDWSSWSQCSNSCGEGQETRTRTCTNPAPAHGGKECPGEAKETRACIGCPAGSSLTPWSAWGQCSVTCGPGGERTRSRGCSTTPAGSCNFQQTQSEQCVGPPCPIDGAWSDWSSWSQCSNSCGEGHETRTRTCTNPAPAHGGKECPGEAKETRACIGCPAGSSLTPWSAWGQCSVTCGLGGERTRSRGCSTTPAGSCNFQQTQSEQCVGPPCPINGAWSDWSSWSPCSNSCGKGQETRTRTCTNPAPAHGGKDCPGDSKETRACIGCPAGSSLTPWSAWGQCSVTCGPGGERTRSRGCSTTPAGSCNFQQTQSEQCVGPPCPIDGAWSEWSSWSPCSNSCGEGQETRTRTCTNPAPEHGGKDCPGDSKETRACIGCPAGSSLTPWSAWGQCSVTCGPGGERTRSRGCSTTPAGSCNFQQTQSEQCVGPPCPIDGAWSEWSSWSPCSNSCGEGQETRTRTCTNPAPEHGGKDCPGDSKETRACIGCPAGSSLTPWSAWGQCSVTCGPGGERTRSRGCSTTPAGSCNFQQTQSEQCVGPPCPIDGAWSEWSSWSTCSNSCGEGQETRTRTCTNPAPAHGGKDCPGEAKETRACIGCPAGSSLTPWSAWGQCSVTCGPGGERTRSRGCSTTPAGSCNFQQTQTEQCVGPPCPIDGAWSDWSSWSPCSNSCGEGQETRTRTCTNPASEHGGKDCPGDSKETRACIGCPAGSTLTPWSAWGQCSVTCGTGERTRSRGCSATTAGSCTFQQTQREQCVGPPCPIDGAWSDWSSWSPCSNSCGEGQETRTRTCTNPAPEHGGKDCPGDSKETRACIGCPAGSTLTPWSAWGQCSVTCGTGERTRSRGCSATTAGSCTFQQTQREQCVGPPCPIDGAWSDWSSWSPCSNSCGEGQETRTRTCTNPAPEHGGKDCPGDSKETRACIGCPAGSTLTPWSAWGQCSVTCGTGERTRSRGCSATTAGSCTFQQTQREQCVGPPCPIDGAWSDWSSWSPCSNSCGEGQETRTRTCTNPAPEHGGKDCPGDSKETRACIGCPAGSTLTPWSAWGQCSVTCGTGERTRSRGCSATTAGSCTFQQTQREQCVGPPCPIDGAWSDWSSWSPCSNSCGEGQETRTRTCTNPAPEHGGKDCPGDSKETRACIGCPAGSTLTPWSAWGQCSVTCGTGERTRSRGCSATTAGSCTFQQTQREQCVGPPCPIDGAWSDWSSWSPCSNSCGEGQETRTRTCTNPAPEHGGKDCPGDSKETRACIGCPAGSTLTPWSAWGQCSVTCGTGERTRSRGCSATTAGSCTFQQTQREQCVGPPCPIDGAWSDWSSWSPCSNSCGEGQETRTRTCTNPAPEHGGKDCPGDSKETRACIGCPAGSTLTPWSAWGQCSVTCGTGERTRSRGCSATTAGSCTFQQTQREQCVGPPCPIDGAWSDWSSWSPCSNSCGEGQETRTRTCTNPAPEHGGKDCPGDSKETRACIGCPAGSTLTPWSAWGQCSVTCGTGERTRSRGCSATTAGSCTFQQTQREQCVGPPCPIDGAWSDWSSWSPCSNSCGEGQETRTRTCTNPAPEHGGKTVQEIPRRLVLVLGVQESGPDLEAVAQPLQAAALSNRRKGNNVSDRLVLSMVPGATGRRGVHVPTVVEKARKQELERVQIQLQSMEAKTVQEIPRRLVLVLGVQESGPDLEAVAQPLQAAALSNRRKGNNVSDRLVLSMVPGATGRRGVHVPTVVEKARKQELERVQIQLQSMEAKTVQEIPRRLVLVLGVQESGPDLEAVAQPLQAAALSNRRKGNNVSDRLVLSMVPGATGRRGVHVPTVVEKARKQELERVQIQLQSMEAKTVQEIPRRLVLVLGVQESGPDLEAVAQPLQAAALSNRRKGNNVSDRLVLSMVPGATGRRGVHVPTVVEKARKQELERVQIQLQSMEAKTVQEIPRRLVLVLGVQESGPDLEAVAQPLQAAALSNRRKGNNVSDRLVLSMVPGATGRRGVHVPTVVEKARKQELERVQIQLQSMEAKTVQEIPRRLVLVLGVQESGPDLEAVAQPLQAAALSNRRKGNNVSDRLVLSMVPGATGRRGVHVPTVVEKARKQELERVQIQLQSMEAKTVQEIPRRLVLVLGVQESGPDLEAVAQPLQAAALSNRRKGNNVSDRLVLSMVPGATGRRGVHVPTVVEKARKQELERVQIQLQSMEAKTVQEIPRRLVLVLGVQESGPDLEAVAQPLQAAALSNRRKGNNVSDRLVLSMVPGATGRRGVHVPTVVEKARKQELERVQIQLQSMEAKTVQEIPRRLVLVLGVQESGPDLEAVAQPLQAAALSNRRKGNNVSDRLVLSMVPGATGRRGVHVPTVVEKARKQELERVQIQLQSMEAKTVQEIPRRLVLVLGVQESGPDLEAVAQPLQAAALSNRRKGNNVSDRLVLSMVPGATGRRGVHVPTVVEKARKQELERVQIQLQSMEAKTVQEIPRRLVLVLGVQESGPDLEAVAQPLQAAALSNRRKGNNVSDRLVLSMVPGATGRRGVHVPTVVEKARKQELERVQIQLQSMEAKTVQEIPRRLVLVLGVQESGPDLEAVAQPLQAAALSNRRKGNNVSDRLVLSMVPGATGRRGVHVPTVVEKARKQELERVQIQLQSMEAKTVQEIPRRLVLVLGVQESGPDLEAVAQPLQAAALSNRRKGNNVSDRLVLSMVPGATGRRGVHVPTVVEKARKQELERVQIQLQSMEAKTVQEIPRRLVLVLGVQESGPDLEAVAQPLQAAALSNRRKGNNVSDRLVLSMVPGATGRRGVHVPTVVEKARKQELERVQIQLQSMEAKTVQEIPRRLVLVLGVQESGPDLEAVAQPLQAAALSNRRKGNNVSDRLVLNTRLVRIVVVDVPGATGRRGVHVPTVVEKARKQELERVQIQLQSMEAKTVQEIPRRLVLVLGVQESGPDLEAVAQPLQAAALSNRRKGNNVSDRLVLSMVPGATGRRGVHVPTVVEKARKQELERVQIQLQSMEAEKAERKTFTYLEMIAFVSRIIEKRVLQLISIFVAGSTLTPWSAWGQCSVTCGTGERTRSRGCSATTAGSCTFQQTQREQCVGPPCPIDGAWSDWSSWSPCSNSCGEGQETRTRTCTNPAPEHGGKDCPGDSRETRACIGCPAGSTLTPWSAWGQCSVTCGTGERTRSRGCSATTAGSCTFQQTQREQCVGPPCPIDGAWSDWSSWSPCSNSCGEGQETRTRTCTNPAPEHGGKDCPGDSRETRACIGCPAGSTLTPWSAWGQCSVTCGTGERTRSRGCSATTAGSCTFQQTQREQCVGPPCPIDGAWSDWSSWSPCSNSCGEGQETRTRTCTNPAPEHGGKDCPGDSRETRACIGCPAGSTLTPWSAWGQCSVTCGTGERTRSRGCSATTAGSCTFQQTQREQCVGPPCPIDGAWSDWSSWSPCSNSCGEGQETRTRTCTNPAPEHGGKDCPGDSKETRACIGCPAGSTLTPWSAWGQCSVTCGTGERTRSRGCSATTAGSCTFQQTQREQCVGPPCPIDGAWSDWSSWSPCSNSCGEGQETRTRTCTNPAPEHGGKDCPGDSKETRACIGCPAGSTLTPWSAWGQCSVTCGTGERTRSRGCSSIPANNCDFKQKEVAACVGPPCPIHGNWSPWTEWGECKRKRTRTCDDPPAQHGGSKCVGNSIQRERCSDCIEDATYG</sequence>
<dbReference type="Proteomes" id="UP000694844">
    <property type="component" value="Chromosome 5"/>
</dbReference>
<dbReference type="InterPro" id="IPR000884">
    <property type="entry name" value="TSP1_rpt"/>
</dbReference>
<evidence type="ECO:0000256" key="2">
    <source>
        <dbReference type="ARBA" id="ARBA00022525"/>
    </source>
</evidence>
<keyword evidence="7" id="KW-1185">Reference proteome</keyword>
<proteinExistence type="predicted"/>
<dbReference type="PRINTS" id="PR01705">
    <property type="entry name" value="TSP1REPEAT"/>
</dbReference>
<dbReference type="PROSITE" id="PS50092">
    <property type="entry name" value="TSP1"/>
    <property type="match status" value="23"/>
</dbReference>
<keyword evidence="5" id="KW-1015">Disulfide bond</keyword>
<dbReference type="RefSeq" id="XP_022336102.1">
    <property type="nucleotide sequence ID" value="XM_022480394.1"/>
</dbReference>
<evidence type="ECO:0000256" key="3">
    <source>
        <dbReference type="ARBA" id="ARBA00022729"/>
    </source>
</evidence>
<dbReference type="PANTHER" id="PTHR22906">
    <property type="entry name" value="PROPERDIN"/>
    <property type="match status" value="1"/>
</dbReference>
<organism evidence="7 8">
    <name type="scientific">Crassostrea virginica</name>
    <name type="common">Eastern oyster</name>
    <dbReference type="NCBI Taxonomy" id="6565"/>
    <lineage>
        <taxon>Eukaryota</taxon>
        <taxon>Metazoa</taxon>
        <taxon>Spiralia</taxon>
        <taxon>Lophotrochozoa</taxon>
        <taxon>Mollusca</taxon>
        <taxon>Bivalvia</taxon>
        <taxon>Autobranchia</taxon>
        <taxon>Pteriomorphia</taxon>
        <taxon>Ostreida</taxon>
        <taxon>Ostreoidea</taxon>
        <taxon>Ostreidae</taxon>
        <taxon>Crassostrea</taxon>
    </lineage>
</organism>
<dbReference type="InterPro" id="IPR036383">
    <property type="entry name" value="TSP1_rpt_sf"/>
</dbReference>
<evidence type="ECO:0000313" key="7">
    <source>
        <dbReference type="Proteomes" id="UP000694844"/>
    </source>
</evidence>
<evidence type="ECO:0000313" key="8">
    <source>
        <dbReference type="RefSeq" id="XP_022336102.1"/>
    </source>
</evidence>
<evidence type="ECO:0000256" key="6">
    <source>
        <dbReference type="SAM" id="SignalP"/>
    </source>
</evidence>
<dbReference type="PANTHER" id="PTHR22906:SF43">
    <property type="entry name" value="PROPERDIN"/>
    <property type="match status" value="1"/>
</dbReference>
<keyword evidence="2" id="KW-0964">Secreted</keyword>
<dbReference type="FunFam" id="2.20.100.10:FF:000007">
    <property type="entry name" value="Thrombospondin 1"/>
    <property type="match status" value="19"/>
</dbReference>
<feature type="signal peptide" evidence="6">
    <location>
        <begin position="1"/>
        <end position="24"/>
    </location>
</feature>
<feature type="chain" id="PRO_5034884833" evidence="6">
    <location>
        <begin position="25"/>
        <end position="4032"/>
    </location>
</feature>
<reference evidence="8" key="1">
    <citation type="submission" date="2025-08" db="UniProtKB">
        <authorList>
            <consortium name="RefSeq"/>
        </authorList>
    </citation>
    <scope>IDENTIFICATION</scope>
    <source>
        <tissue evidence="8">Whole sample</tissue>
    </source>
</reference>
<dbReference type="GeneID" id="111132569"/>
<dbReference type="SMART" id="SM00209">
    <property type="entry name" value="TSP1"/>
    <property type="match status" value="42"/>
</dbReference>
<evidence type="ECO:0000256" key="1">
    <source>
        <dbReference type="ARBA" id="ARBA00004613"/>
    </source>
</evidence>
<dbReference type="OrthoDB" id="446173at2759"/>
<keyword evidence="4" id="KW-0677">Repeat</keyword>
<accession>A0A8B8E667</accession>
<dbReference type="InterPro" id="IPR052065">
    <property type="entry name" value="Compl_asym_regulator"/>
</dbReference>
<dbReference type="Pfam" id="PF00090">
    <property type="entry name" value="TSP_1"/>
    <property type="match status" value="42"/>
</dbReference>
<dbReference type="Gene3D" id="2.20.100.10">
    <property type="entry name" value="Thrombospondin type-1 (TSP1) repeat"/>
    <property type="match status" value="42"/>
</dbReference>
<dbReference type="KEGG" id="cvn:111132569"/>
<comment type="subcellular location">
    <subcellularLocation>
        <location evidence="1">Secreted</location>
    </subcellularLocation>
</comment>
<protein>
    <submittedName>
        <fullName evidence="8">Uncharacterized protein LOC111132569</fullName>
    </submittedName>
</protein>
<name>A0A8B8E667_CRAVI</name>